<dbReference type="SMART" id="SM00382">
    <property type="entry name" value="AAA"/>
    <property type="match status" value="1"/>
</dbReference>
<dbReference type="OrthoDB" id="244550at2"/>
<comment type="similarity">
    <text evidence="1">Belongs to the GSP E family.</text>
</comment>
<dbReference type="RefSeq" id="WP_145358155.1">
    <property type="nucleotide sequence ID" value="NZ_CP036265.1"/>
</dbReference>
<gene>
    <name evidence="5" type="ORF">CA12_14330</name>
</gene>
<dbReference type="Pfam" id="PF00437">
    <property type="entry name" value="T2SSE"/>
    <property type="match status" value="1"/>
</dbReference>
<dbReference type="EMBL" id="CP036265">
    <property type="protein sequence ID" value="QDT15348.1"/>
    <property type="molecule type" value="Genomic_DNA"/>
</dbReference>
<organism evidence="5 6">
    <name type="scientific">Alienimonas californiensis</name>
    <dbReference type="NCBI Taxonomy" id="2527989"/>
    <lineage>
        <taxon>Bacteria</taxon>
        <taxon>Pseudomonadati</taxon>
        <taxon>Planctomycetota</taxon>
        <taxon>Planctomycetia</taxon>
        <taxon>Planctomycetales</taxon>
        <taxon>Planctomycetaceae</taxon>
        <taxon>Alienimonas</taxon>
    </lineage>
</organism>
<dbReference type="InterPro" id="IPR037257">
    <property type="entry name" value="T2SS_E_N_sf"/>
</dbReference>
<evidence type="ECO:0000256" key="1">
    <source>
        <dbReference type="ARBA" id="ARBA00006611"/>
    </source>
</evidence>
<dbReference type="GO" id="GO:0005524">
    <property type="term" value="F:ATP binding"/>
    <property type="evidence" value="ECO:0007669"/>
    <property type="project" value="UniProtKB-KW"/>
</dbReference>
<dbReference type="SUPFAM" id="SSF160246">
    <property type="entry name" value="EspE N-terminal domain-like"/>
    <property type="match status" value="1"/>
</dbReference>
<keyword evidence="2" id="KW-0547">Nucleotide-binding</keyword>
<dbReference type="KEGG" id="acaf:CA12_14330"/>
<dbReference type="PANTHER" id="PTHR30258">
    <property type="entry name" value="TYPE II SECRETION SYSTEM PROTEIN GSPE-RELATED"/>
    <property type="match status" value="1"/>
</dbReference>
<dbReference type="GO" id="GO:0005886">
    <property type="term" value="C:plasma membrane"/>
    <property type="evidence" value="ECO:0007669"/>
    <property type="project" value="TreeGrafter"/>
</dbReference>
<dbReference type="Proteomes" id="UP000318741">
    <property type="component" value="Chromosome"/>
</dbReference>
<keyword evidence="6" id="KW-1185">Reference proteome</keyword>
<name>A0A517P7K4_9PLAN</name>
<dbReference type="InterPro" id="IPR007831">
    <property type="entry name" value="T2SS_GspE_N"/>
</dbReference>
<reference evidence="5 6" key="1">
    <citation type="submission" date="2019-02" db="EMBL/GenBank/DDBJ databases">
        <title>Deep-cultivation of Planctomycetes and their phenomic and genomic characterization uncovers novel biology.</title>
        <authorList>
            <person name="Wiegand S."/>
            <person name="Jogler M."/>
            <person name="Boedeker C."/>
            <person name="Pinto D."/>
            <person name="Vollmers J."/>
            <person name="Rivas-Marin E."/>
            <person name="Kohn T."/>
            <person name="Peeters S.H."/>
            <person name="Heuer A."/>
            <person name="Rast P."/>
            <person name="Oberbeckmann S."/>
            <person name="Bunk B."/>
            <person name="Jeske O."/>
            <person name="Meyerdierks A."/>
            <person name="Storesund J.E."/>
            <person name="Kallscheuer N."/>
            <person name="Luecker S."/>
            <person name="Lage O.M."/>
            <person name="Pohl T."/>
            <person name="Merkel B.J."/>
            <person name="Hornburger P."/>
            <person name="Mueller R.-W."/>
            <person name="Bruemmer F."/>
            <person name="Labrenz M."/>
            <person name="Spormann A.M."/>
            <person name="Op den Camp H."/>
            <person name="Overmann J."/>
            <person name="Amann R."/>
            <person name="Jetten M.S.M."/>
            <person name="Mascher T."/>
            <person name="Medema M.H."/>
            <person name="Devos D.P."/>
            <person name="Kaster A.-K."/>
            <person name="Ovreas L."/>
            <person name="Rohde M."/>
            <person name="Galperin M.Y."/>
            <person name="Jogler C."/>
        </authorList>
    </citation>
    <scope>NUCLEOTIDE SEQUENCE [LARGE SCALE GENOMIC DNA]</scope>
    <source>
        <strain evidence="5 6">CA12</strain>
    </source>
</reference>
<dbReference type="GO" id="GO:0016887">
    <property type="term" value="F:ATP hydrolysis activity"/>
    <property type="evidence" value="ECO:0007669"/>
    <property type="project" value="TreeGrafter"/>
</dbReference>
<dbReference type="PANTHER" id="PTHR30258:SF1">
    <property type="entry name" value="PROTEIN TRANSPORT PROTEIN HOFB HOMOLOG"/>
    <property type="match status" value="1"/>
</dbReference>
<dbReference type="CDD" id="cd01129">
    <property type="entry name" value="PulE-GspE-like"/>
    <property type="match status" value="1"/>
</dbReference>
<dbReference type="FunFam" id="3.30.450.90:FF:000001">
    <property type="entry name" value="Type II secretion system ATPase GspE"/>
    <property type="match status" value="1"/>
</dbReference>
<dbReference type="AlphaFoldDB" id="A0A517P7K4"/>
<evidence type="ECO:0000259" key="4">
    <source>
        <dbReference type="SMART" id="SM00382"/>
    </source>
</evidence>
<evidence type="ECO:0000256" key="3">
    <source>
        <dbReference type="ARBA" id="ARBA00022840"/>
    </source>
</evidence>
<protein>
    <submittedName>
        <fullName evidence="5">Type II/IV secretion system protein</fullName>
    </submittedName>
</protein>
<dbReference type="InterPro" id="IPR001482">
    <property type="entry name" value="T2SS/T4SS_dom"/>
</dbReference>
<accession>A0A517P7K4</accession>
<evidence type="ECO:0000313" key="6">
    <source>
        <dbReference type="Proteomes" id="UP000318741"/>
    </source>
</evidence>
<dbReference type="InterPro" id="IPR003593">
    <property type="entry name" value="AAA+_ATPase"/>
</dbReference>
<dbReference type="Pfam" id="PF05157">
    <property type="entry name" value="MshEN"/>
    <property type="match status" value="1"/>
</dbReference>
<dbReference type="InterPro" id="IPR027417">
    <property type="entry name" value="P-loop_NTPase"/>
</dbReference>
<feature type="domain" description="AAA+ ATPase" evidence="4">
    <location>
        <begin position="316"/>
        <end position="438"/>
    </location>
</feature>
<dbReference type="SUPFAM" id="SSF52540">
    <property type="entry name" value="P-loop containing nucleoside triphosphate hydrolases"/>
    <property type="match status" value="1"/>
</dbReference>
<dbReference type="Gene3D" id="3.30.450.90">
    <property type="match status" value="1"/>
</dbReference>
<dbReference type="Gene3D" id="3.30.300.160">
    <property type="entry name" value="Type II secretion system, protein E, N-terminal domain"/>
    <property type="match status" value="1"/>
</dbReference>
<keyword evidence="3" id="KW-0067">ATP-binding</keyword>
<sequence length="567" mass="62226">MAADILEKFVADGTISREQLHEAQDLAKRKKTSPAQMLVALGYLDEADLAKASGGGKTLDLANLTVPDEVIALVPVSVARENTVLPISATERSVTIAFADPSDMGALQKLEFLLTPRSIDIAPAAKGDVVAAIDRHYGGAGEGGGGADTMHTMLTEITETQIDVTQATLTARDADDEDETAPIIRLVNLIISEAVKMRASDVHIEPFEDRVRIRYRIDGSLVERDSAPRRMLAAMTSRIKIMASMDISEKRRPQDGRIKTRAGGKELDLRVSILPTNHGQACVMRILDRDNIKVGLKNLGFGEENYKTFQNLIRRPNGIFLVTGPTGSGKTTTLYSALGELNRPDRKIITAEDPVEYYLPGINQVEVKHSIGLDFQRIIRAMLRQAPNVILVGEIRDKETAEMAIQASLTGHFVLSTLHTNDAPSSITRLIDMGVQPFLVASSILAVMAQRLVRVVCESCKQPYTPDAGELEYFDITPEEADEATFFKGRGCNKCSHTGYRGRRAVFELMGMNSAIREMTFKGEPAQAIRRQARLFGMRTLVDDAREKAMAGITTLTEVQKLMRSSD</sequence>
<dbReference type="Gene3D" id="3.40.50.300">
    <property type="entry name" value="P-loop containing nucleotide triphosphate hydrolases"/>
    <property type="match status" value="1"/>
</dbReference>
<evidence type="ECO:0000313" key="5">
    <source>
        <dbReference type="EMBL" id="QDT15348.1"/>
    </source>
</evidence>
<proteinExistence type="inferred from homology"/>
<dbReference type="FunFam" id="3.40.50.300:FF:000398">
    <property type="entry name" value="Type IV pilus assembly ATPase PilB"/>
    <property type="match status" value="1"/>
</dbReference>
<evidence type="ECO:0000256" key="2">
    <source>
        <dbReference type="ARBA" id="ARBA00022741"/>
    </source>
</evidence>